<dbReference type="PANTHER" id="PTHR35604:SF2">
    <property type="entry name" value="TRANSPOSASE INSH FOR INSERTION SEQUENCE ELEMENT IS5A-RELATED"/>
    <property type="match status" value="1"/>
</dbReference>
<gene>
    <name evidence="2" type="ORF">ADIARSV_0397</name>
</gene>
<dbReference type="PANTHER" id="PTHR35604">
    <property type="entry name" value="TRANSPOSASE INSH FOR INSERTION SEQUENCE ELEMENT IS5A-RELATED"/>
    <property type="match status" value="1"/>
</dbReference>
<dbReference type="GO" id="GO:0006313">
    <property type="term" value="P:DNA transposition"/>
    <property type="evidence" value="ECO:0007669"/>
    <property type="project" value="InterPro"/>
</dbReference>
<sequence length="145" mass="16493">MKVDIGSKLITGFQTSSASVHDSEILPDLLNEEDCGKPLYADSAYRSDKQEAALKTLGIKSEIHERAYRNTPLSQEQKLQNREKSKVRARVEHVFAWMHRQGHELKVMTIGIERATAKITLMNMVYNMTRAIHIIQSGRRSVSIL</sequence>
<organism evidence="2 3">
    <name type="scientific">Arcticibacter svalbardensis MN12-7</name>
    <dbReference type="NCBI Taxonomy" id="1150600"/>
    <lineage>
        <taxon>Bacteria</taxon>
        <taxon>Pseudomonadati</taxon>
        <taxon>Bacteroidota</taxon>
        <taxon>Sphingobacteriia</taxon>
        <taxon>Sphingobacteriales</taxon>
        <taxon>Sphingobacteriaceae</taxon>
        <taxon>Arcticibacter</taxon>
    </lineage>
</organism>
<comment type="caution">
    <text evidence="2">The sequence shown here is derived from an EMBL/GenBank/DDBJ whole genome shotgun (WGS) entry which is preliminary data.</text>
</comment>
<dbReference type="AlphaFoldDB" id="R9H5G1"/>
<dbReference type="eggNOG" id="COG3039">
    <property type="taxonomic scope" value="Bacteria"/>
</dbReference>
<dbReference type="GO" id="GO:0003677">
    <property type="term" value="F:DNA binding"/>
    <property type="evidence" value="ECO:0007669"/>
    <property type="project" value="InterPro"/>
</dbReference>
<dbReference type="EMBL" id="AQPN01000013">
    <property type="protein sequence ID" value="EOR96414.1"/>
    <property type="molecule type" value="Genomic_DNA"/>
</dbReference>
<proteinExistence type="predicted"/>
<reference evidence="2 3" key="1">
    <citation type="journal article" date="2013" name="Genome Announc.">
        <title>Draft Genome Sequence of Arcticibacter svalbardensis Strain MN12-7T, a Member of the Family Sphingobacteriaceae Isolated from an Arctic Soil Sample.</title>
        <authorList>
            <person name="Shivaji S."/>
            <person name="Ara S."/>
            <person name="Prasad S."/>
            <person name="Manasa B.P."/>
            <person name="Begum Z."/>
            <person name="Singh A."/>
            <person name="Kumar Pinnaka A."/>
        </authorList>
    </citation>
    <scope>NUCLEOTIDE SEQUENCE [LARGE SCALE GENOMIC DNA]</scope>
    <source>
        <strain evidence="2 3">MN12-7</strain>
    </source>
</reference>
<dbReference type="STRING" id="1150600.ADIARSV_0397"/>
<dbReference type="InterPro" id="IPR002559">
    <property type="entry name" value="Transposase_11"/>
</dbReference>
<protein>
    <submittedName>
        <fullName evidence="2">Mobile element protein</fullName>
    </submittedName>
</protein>
<keyword evidence="3" id="KW-1185">Reference proteome</keyword>
<feature type="domain" description="Transposase IS4-like" evidence="1">
    <location>
        <begin position="3"/>
        <end position="128"/>
    </location>
</feature>
<dbReference type="Pfam" id="PF01609">
    <property type="entry name" value="DDE_Tnp_1"/>
    <property type="match status" value="1"/>
</dbReference>
<evidence type="ECO:0000313" key="3">
    <source>
        <dbReference type="Proteomes" id="UP000014174"/>
    </source>
</evidence>
<dbReference type="GO" id="GO:0004803">
    <property type="term" value="F:transposase activity"/>
    <property type="evidence" value="ECO:0007669"/>
    <property type="project" value="InterPro"/>
</dbReference>
<name>R9H5G1_9SPHI</name>
<accession>R9H5G1</accession>
<evidence type="ECO:0000259" key="1">
    <source>
        <dbReference type="Pfam" id="PF01609"/>
    </source>
</evidence>
<dbReference type="Proteomes" id="UP000014174">
    <property type="component" value="Unassembled WGS sequence"/>
</dbReference>
<evidence type="ECO:0000313" key="2">
    <source>
        <dbReference type="EMBL" id="EOR96414.1"/>
    </source>
</evidence>